<organism evidence="2 3">
    <name type="scientific">Edaphobacter modestus</name>
    <dbReference type="NCBI Taxonomy" id="388466"/>
    <lineage>
        <taxon>Bacteria</taxon>
        <taxon>Pseudomonadati</taxon>
        <taxon>Acidobacteriota</taxon>
        <taxon>Terriglobia</taxon>
        <taxon>Terriglobales</taxon>
        <taxon>Acidobacteriaceae</taxon>
        <taxon>Edaphobacter</taxon>
    </lineage>
</organism>
<dbReference type="Pfam" id="PF09619">
    <property type="entry name" value="YscW"/>
    <property type="match status" value="1"/>
</dbReference>
<keyword evidence="3" id="KW-1185">Reference proteome</keyword>
<dbReference type="Gene3D" id="2.40.128.270">
    <property type="match status" value="1"/>
</dbReference>
<evidence type="ECO:0000313" key="2">
    <source>
        <dbReference type="EMBL" id="RZU40113.1"/>
    </source>
</evidence>
<gene>
    <name evidence="2" type="ORF">BDD14_1537</name>
</gene>
<reference evidence="2 3" key="1">
    <citation type="submission" date="2019-02" db="EMBL/GenBank/DDBJ databases">
        <title>Genomic Encyclopedia of Archaeal and Bacterial Type Strains, Phase II (KMG-II): from individual species to whole genera.</title>
        <authorList>
            <person name="Goeker M."/>
        </authorList>
    </citation>
    <scope>NUCLEOTIDE SEQUENCE [LARGE SCALE GENOMIC DNA]</scope>
    <source>
        <strain evidence="2 3">DSM 18101</strain>
    </source>
</reference>
<dbReference type="Pfam" id="PF03724">
    <property type="entry name" value="META"/>
    <property type="match status" value="1"/>
</dbReference>
<evidence type="ECO:0000259" key="1">
    <source>
        <dbReference type="Pfam" id="PF03724"/>
    </source>
</evidence>
<dbReference type="OrthoDB" id="423130at2"/>
<evidence type="ECO:0000313" key="3">
    <source>
        <dbReference type="Proteomes" id="UP000292958"/>
    </source>
</evidence>
<protein>
    <submittedName>
        <fullName evidence="2">Putative lipoprotein</fullName>
    </submittedName>
</protein>
<dbReference type="InterPro" id="IPR053196">
    <property type="entry name" value="Lipoprotein_YbaY-like"/>
</dbReference>
<dbReference type="PANTHER" id="PTHR38013">
    <property type="entry name" value="GLYCOPROTEIN/POLYSACCHARIDE METABOLISM"/>
    <property type="match status" value="1"/>
</dbReference>
<dbReference type="Proteomes" id="UP000292958">
    <property type="component" value="Unassembled WGS sequence"/>
</dbReference>
<proteinExistence type="predicted"/>
<name>A0A4Q7YT10_9BACT</name>
<sequence length="263" mass="28629">MRGMDVVRGVVMAASLLLIATGASGQGMLSIEGTATYRERMALPPDAVFEATLEDVSRVDATASVLGQTQIEQPGNPPFHFSIQYDPTQIQPNHIYVVRASIAVNGRPLFTTDQRYQVLTQGHGSEIGMMMLHHVSGAASPAAAPLSLRGTYWKLVQIGDRQITPADQQQEAYLIFRIEDEHLTGSGGCNRLAGSYTASNDALRVSGIASTRMACLHGMETESNFLTALEGVRSWKISNRQLELSNEDGKMLLRFTAQTMKSK</sequence>
<accession>A0A4Q7YT10</accession>
<dbReference type="PANTHER" id="PTHR38013:SF1">
    <property type="entry name" value="GLYCOPROTEIN_POLYSACCHARIDE METABOLISM"/>
    <property type="match status" value="1"/>
</dbReference>
<dbReference type="InterPro" id="IPR039366">
    <property type="entry name" value="Pilotin"/>
</dbReference>
<feature type="domain" description="DUF306" evidence="1">
    <location>
        <begin position="147"/>
        <end position="255"/>
    </location>
</feature>
<keyword evidence="2" id="KW-0449">Lipoprotein</keyword>
<dbReference type="InterPro" id="IPR005184">
    <property type="entry name" value="DUF306_Meta_HslJ"/>
</dbReference>
<dbReference type="InterPro" id="IPR038670">
    <property type="entry name" value="HslJ-like_sf"/>
</dbReference>
<dbReference type="AlphaFoldDB" id="A0A4Q7YT10"/>
<comment type="caution">
    <text evidence="2">The sequence shown here is derived from an EMBL/GenBank/DDBJ whole genome shotgun (WGS) entry which is preliminary data.</text>
</comment>
<dbReference type="EMBL" id="SHKW01000001">
    <property type="protein sequence ID" value="RZU40113.1"/>
    <property type="molecule type" value="Genomic_DNA"/>
</dbReference>